<evidence type="ECO:0000256" key="1">
    <source>
        <dbReference type="ARBA" id="ARBA00005322"/>
    </source>
</evidence>
<dbReference type="EMBL" id="BSOJ01000017">
    <property type="protein sequence ID" value="GLR26721.1"/>
    <property type="molecule type" value="Genomic_DNA"/>
</dbReference>
<comment type="function">
    <text evidence="7">Responsible for the coupling of flagellin expression to flagellar assembly by preventing expression of the flagellin genes when a component of the middle class of proteins is defective. It negatively regulates flagellar genes by inhibiting the activity of FliA by directly binding to FliA.</text>
</comment>
<dbReference type="NCBIfam" id="TIGR03824">
    <property type="entry name" value="FlgM_jcvi"/>
    <property type="match status" value="1"/>
</dbReference>
<comment type="similarity">
    <text evidence="1">Belongs to the FlgM family.</text>
</comment>
<reference evidence="12" key="1">
    <citation type="journal article" date="2019" name="Int. J. Syst. Evol. Microbiol.">
        <title>The Global Catalogue of Microorganisms (GCM) 10K type strain sequencing project: providing services to taxonomists for standard genome sequencing and annotation.</title>
        <authorList>
            <consortium name="The Broad Institute Genomics Platform"/>
            <consortium name="The Broad Institute Genome Sequencing Center for Infectious Disease"/>
            <person name="Wu L."/>
            <person name="Ma J."/>
        </authorList>
    </citation>
    <scope>NUCLEOTIDE SEQUENCE [LARGE SCALE GENOMIC DNA]</scope>
    <source>
        <strain evidence="12">NBRC 105857</strain>
    </source>
</reference>
<organism evidence="11 12">
    <name type="scientific">Limnobacter litoralis</name>
    <dbReference type="NCBI Taxonomy" id="481366"/>
    <lineage>
        <taxon>Bacteria</taxon>
        <taxon>Pseudomonadati</taxon>
        <taxon>Pseudomonadota</taxon>
        <taxon>Betaproteobacteria</taxon>
        <taxon>Burkholderiales</taxon>
        <taxon>Burkholderiaceae</taxon>
        <taxon>Limnobacter</taxon>
    </lineage>
</organism>
<dbReference type="Pfam" id="PF04316">
    <property type="entry name" value="FlgM"/>
    <property type="match status" value="1"/>
</dbReference>
<keyword evidence="6" id="KW-0804">Transcription</keyword>
<evidence type="ECO:0000313" key="12">
    <source>
        <dbReference type="Proteomes" id="UP001156664"/>
    </source>
</evidence>
<dbReference type="SUPFAM" id="SSF101498">
    <property type="entry name" value="Anti-sigma factor FlgM"/>
    <property type="match status" value="1"/>
</dbReference>
<evidence type="ECO:0000256" key="7">
    <source>
        <dbReference type="ARBA" id="ARBA00024739"/>
    </source>
</evidence>
<evidence type="ECO:0000256" key="5">
    <source>
        <dbReference type="ARBA" id="ARBA00023015"/>
    </source>
</evidence>
<feature type="compositionally biased region" description="Low complexity" evidence="9">
    <location>
        <begin position="30"/>
        <end position="44"/>
    </location>
</feature>
<keyword evidence="3" id="KW-0678">Repressor</keyword>
<dbReference type="InterPro" id="IPR035890">
    <property type="entry name" value="Anti-sigma-28_factor_FlgM_sf"/>
</dbReference>
<dbReference type="InterPro" id="IPR007412">
    <property type="entry name" value="FlgM"/>
</dbReference>
<feature type="domain" description="Anti-sigma-28 factor FlgM C-terminal" evidence="10">
    <location>
        <begin position="44"/>
        <end position="84"/>
    </location>
</feature>
<evidence type="ECO:0000256" key="9">
    <source>
        <dbReference type="SAM" id="MobiDB-lite"/>
    </source>
</evidence>
<accession>A0ABQ5YTF2</accession>
<evidence type="ECO:0000313" key="11">
    <source>
        <dbReference type="EMBL" id="GLR26721.1"/>
    </source>
</evidence>
<name>A0ABQ5YTF2_9BURK</name>
<gene>
    <name evidence="11" type="ORF">GCM10007875_18110</name>
</gene>
<evidence type="ECO:0000256" key="4">
    <source>
        <dbReference type="ARBA" id="ARBA00022795"/>
    </source>
</evidence>
<evidence type="ECO:0000256" key="8">
    <source>
        <dbReference type="ARBA" id="ARBA00030117"/>
    </source>
</evidence>
<evidence type="ECO:0000256" key="6">
    <source>
        <dbReference type="ARBA" id="ARBA00023163"/>
    </source>
</evidence>
<evidence type="ECO:0000256" key="3">
    <source>
        <dbReference type="ARBA" id="ARBA00022491"/>
    </source>
</evidence>
<comment type="caution">
    <text evidence="11">The sequence shown here is derived from an EMBL/GenBank/DDBJ whole genome shotgun (WGS) entry which is preliminary data.</text>
</comment>
<keyword evidence="4" id="KW-1005">Bacterial flagellum biogenesis</keyword>
<dbReference type="Proteomes" id="UP001156664">
    <property type="component" value="Unassembled WGS sequence"/>
</dbReference>
<evidence type="ECO:0000259" key="10">
    <source>
        <dbReference type="Pfam" id="PF04316"/>
    </source>
</evidence>
<evidence type="ECO:0000256" key="2">
    <source>
        <dbReference type="ARBA" id="ARBA00017823"/>
    </source>
</evidence>
<feature type="region of interest" description="Disordered" evidence="9">
    <location>
        <begin position="1"/>
        <end position="52"/>
    </location>
</feature>
<keyword evidence="5" id="KW-0805">Transcription regulation</keyword>
<dbReference type="InterPro" id="IPR031316">
    <property type="entry name" value="FlgM_C"/>
</dbReference>
<proteinExistence type="inferred from homology"/>
<protein>
    <recommendedName>
        <fullName evidence="2">Negative regulator of flagellin synthesis</fullName>
    </recommendedName>
    <alternativeName>
        <fullName evidence="8">Anti-sigma-28 factor</fullName>
    </alternativeName>
</protein>
<keyword evidence="12" id="KW-1185">Reference proteome</keyword>
<sequence length="93" mass="9577">MKVNSNFEPAPIGKPSKSTGTAKAAETKAGENAAAESAVAKLSGKTNELSAPPVNQTRVEAIQQAIREGKFEVNADAVASGIIQSAKELIGQR</sequence>